<evidence type="ECO:0000313" key="1">
    <source>
        <dbReference type="EMBL" id="CAB4685542.1"/>
    </source>
</evidence>
<dbReference type="SUPFAM" id="SSF50475">
    <property type="entry name" value="FMN-binding split barrel"/>
    <property type="match status" value="1"/>
</dbReference>
<dbReference type="Gene3D" id="2.30.110.10">
    <property type="entry name" value="Electron Transport, Fmn-binding Protein, Chain A"/>
    <property type="match status" value="1"/>
</dbReference>
<proteinExistence type="predicted"/>
<dbReference type="AlphaFoldDB" id="A0A6J6NH31"/>
<sequence length="150" mass="16509">MSERDPRYAGPWNAEAVSLFLDETAVPIRLAAVAPSGWPIIVSLWFLRDGDSLVCATQRAASVVATLAAEGRCAFEVSVNDPPYRGVRGRATVSLEPDRDLLVLRRLVERYLGSADGTFATWLLGRETPEVAIRLIPTEVTSWDFSSRMT</sequence>
<dbReference type="InterPro" id="IPR012349">
    <property type="entry name" value="Split_barrel_FMN-bd"/>
</dbReference>
<gene>
    <name evidence="1" type="ORF">UFOPK2399_00260</name>
</gene>
<reference evidence="1" key="1">
    <citation type="submission" date="2020-05" db="EMBL/GenBank/DDBJ databases">
        <authorList>
            <person name="Chiriac C."/>
            <person name="Salcher M."/>
            <person name="Ghai R."/>
            <person name="Kavagutti S V."/>
        </authorList>
    </citation>
    <scope>NUCLEOTIDE SEQUENCE</scope>
</reference>
<organism evidence="1">
    <name type="scientific">freshwater metagenome</name>
    <dbReference type="NCBI Taxonomy" id="449393"/>
    <lineage>
        <taxon>unclassified sequences</taxon>
        <taxon>metagenomes</taxon>
        <taxon>ecological metagenomes</taxon>
    </lineage>
</organism>
<accession>A0A6J6NH31</accession>
<name>A0A6J6NH31_9ZZZZ</name>
<protein>
    <submittedName>
        <fullName evidence="1">Unannotated protein</fullName>
    </submittedName>
</protein>
<dbReference type="EMBL" id="CAEZXP010000001">
    <property type="protein sequence ID" value="CAB4685542.1"/>
    <property type="molecule type" value="Genomic_DNA"/>
</dbReference>